<organism evidence="2 3">
    <name type="scientific">Pleurodeles waltl</name>
    <name type="common">Iberian ribbed newt</name>
    <dbReference type="NCBI Taxonomy" id="8319"/>
    <lineage>
        <taxon>Eukaryota</taxon>
        <taxon>Metazoa</taxon>
        <taxon>Chordata</taxon>
        <taxon>Craniata</taxon>
        <taxon>Vertebrata</taxon>
        <taxon>Euteleostomi</taxon>
        <taxon>Amphibia</taxon>
        <taxon>Batrachia</taxon>
        <taxon>Caudata</taxon>
        <taxon>Salamandroidea</taxon>
        <taxon>Salamandridae</taxon>
        <taxon>Pleurodelinae</taxon>
        <taxon>Pleurodeles</taxon>
    </lineage>
</organism>
<gene>
    <name evidence="2" type="ORF">NDU88_005387</name>
</gene>
<evidence type="ECO:0000313" key="2">
    <source>
        <dbReference type="EMBL" id="KAJ1117187.1"/>
    </source>
</evidence>
<accession>A0AAV7NQ54</accession>
<evidence type="ECO:0000313" key="3">
    <source>
        <dbReference type="Proteomes" id="UP001066276"/>
    </source>
</evidence>
<dbReference type="Proteomes" id="UP001066276">
    <property type="component" value="Chromosome 8"/>
</dbReference>
<feature type="compositionally biased region" description="Polar residues" evidence="1">
    <location>
        <begin position="119"/>
        <end position="130"/>
    </location>
</feature>
<sequence length="154" mass="15860">MVLRFFSGSGHLCHSAGPQSPSSLTCRSSDRRAYSATAPYTASAFPGADGPAADASRLSSTANWVAVPAPVGPPTCFSMLGGALLQSLLRFMGPTAPWLPKQRPLSWDQACPLRVRHTTQGVATPGSSSDPAGPPLDICYAGRQGSPNPALVGP</sequence>
<keyword evidence="3" id="KW-1185">Reference proteome</keyword>
<proteinExistence type="predicted"/>
<comment type="caution">
    <text evidence="2">The sequence shown here is derived from an EMBL/GenBank/DDBJ whole genome shotgun (WGS) entry which is preliminary data.</text>
</comment>
<dbReference type="AlphaFoldDB" id="A0AAV7NQ54"/>
<feature type="region of interest" description="Disordered" evidence="1">
    <location>
        <begin position="119"/>
        <end position="154"/>
    </location>
</feature>
<dbReference type="EMBL" id="JANPWB010000012">
    <property type="protein sequence ID" value="KAJ1117187.1"/>
    <property type="molecule type" value="Genomic_DNA"/>
</dbReference>
<evidence type="ECO:0000256" key="1">
    <source>
        <dbReference type="SAM" id="MobiDB-lite"/>
    </source>
</evidence>
<name>A0AAV7NQ54_PLEWA</name>
<protein>
    <submittedName>
        <fullName evidence="2">Uncharacterized protein</fullName>
    </submittedName>
</protein>
<reference evidence="2" key="1">
    <citation type="journal article" date="2022" name="bioRxiv">
        <title>Sequencing and chromosome-scale assembly of the giantPleurodeles waltlgenome.</title>
        <authorList>
            <person name="Brown T."/>
            <person name="Elewa A."/>
            <person name="Iarovenko S."/>
            <person name="Subramanian E."/>
            <person name="Araus A.J."/>
            <person name="Petzold A."/>
            <person name="Susuki M."/>
            <person name="Suzuki K.-i.T."/>
            <person name="Hayashi T."/>
            <person name="Toyoda A."/>
            <person name="Oliveira C."/>
            <person name="Osipova E."/>
            <person name="Leigh N.D."/>
            <person name="Simon A."/>
            <person name="Yun M.H."/>
        </authorList>
    </citation>
    <scope>NUCLEOTIDE SEQUENCE</scope>
    <source>
        <strain evidence="2">20211129_DDA</strain>
        <tissue evidence="2">Liver</tissue>
    </source>
</reference>